<dbReference type="Proteomes" id="UP000630615">
    <property type="component" value="Unassembled WGS sequence"/>
</dbReference>
<gene>
    <name evidence="1" type="ORF">GCM10011573_00330</name>
</gene>
<reference evidence="2" key="1">
    <citation type="journal article" date="2019" name="Int. J. Syst. Evol. Microbiol.">
        <title>The Global Catalogue of Microorganisms (GCM) 10K type strain sequencing project: providing services to taxonomists for standard genome sequencing and annotation.</title>
        <authorList>
            <consortium name="The Broad Institute Genomics Platform"/>
            <consortium name="The Broad Institute Genome Sequencing Center for Infectious Disease"/>
            <person name="Wu L."/>
            <person name="Ma J."/>
        </authorList>
    </citation>
    <scope>NUCLEOTIDE SEQUENCE [LARGE SCALE GENOMIC DNA]</scope>
    <source>
        <strain evidence="2">CGMCC 1.15942</strain>
    </source>
</reference>
<comment type="caution">
    <text evidence="1">The sequence shown here is derived from an EMBL/GenBank/DDBJ whole genome shotgun (WGS) entry which is preliminary data.</text>
</comment>
<keyword evidence="2" id="KW-1185">Reference proteome</keyword>
<evidence type="ECO:0000313" key="2">
    <source>
        <dbReference type="Proteomes" id="UP000630615"/>
    </source>
</evidence>
<accession>A0ABQ1NEN0</accession>
<evidence type="ECO:0000313" key="1">
    <source>
        <dbReference type="EMBL" id="GGC74745.1"/>
    </source>
</evidence>
<proteinExistence type="predicted"/>
<protein>
    <submittedName>
        <fullName evidence="1">Uncharacterized protein</fullName>
    </submittedName>
</protein>
<sequence>MLNPEQRRLVVGAIKDKVDNYAELLRHENAKPLVDQDINLINQLTKMYHEHNEILNEVQRVGV</sequence>
<dbReference type="EMBL" id="BMKI01000001">
    <property type="protein sequence ID" value="GGC74745.1"/>
    <property type="molecule type" value="Genomic_DNA"/>
</dbReference>
<name>A0ABQ1NEN0_9ENTE</name>
<organism evidence="1 2">
    <name type="scientific">Enterococcus wangshanyuanii</name>
    <dbReference type="NCBI Taxonomy" id="2005703"/>
    <lineage>
        <taxon>Bacteria</taxon>
        <taxon>Bacillati</taxon>
        <taxon>Bacillota</taxon>
        <taxon>Bacilli</taxon>
        <taxon>Lactobacillales</taxon>
        <taxon>Enterococcaceae</taxon>
        <taxon>Enterococcus</taxon>
    </lineage>
</organism>